<feature type="compositionally biased region" description="Basic and acidic residues" evidence="1">
    <location>
        <begin position="213"/>
        <end position="244"/>
    </location>
</feature>
<dbReference type="EMBL" id="JBFCZG010000005">
    <property type="protein sequence ID" value="KAL3422184.1"/>
    <property type="molecule type" value="Genomic_DNA"/>
</dbReference>
<evidence type="ECO:0000313" key="2">
    <source>
        <dbReference type="EMBL" id="KAL3422184.1"/>
    </source>
</evidence>
<feature type="compositionally biased region" description="Low complexity" evidence="1">
    <location>
        <begin position="100"/>
        <end position="117"/>
    </location>
</feature>
<dbReference type="PANTHER" id="PTHR46603:SF1">
    <property type="entry name" value="ABSCISSION_NOCUT CHECKPOINT REGULATOR"/>
    <property type="match status" value="1"/>
</dbReference>
<dbReference type="CDD" id="cd19817">
    <property type="entry name" value="Bbox1_ANCHR-like"/>
    <property type="match status" value="1"/>
</dbReference>
<dbReference type="Proteomes" id="UP001629113">
    <property type="component" value="Unassembled WGS sequence"/>
</dbReference>
<feature type="compositionally biased region" description="Basic and acidic residues" evidence="1">
    <location>
        <begin position="83"/>
        <end position="93"/>
    </location>
</feature>
<evidence type="ECO:0000256" key="1">
    <source>
        <dbReference type="SAM" id="MobiDB-lite"/>
    </source>
</evidence>
<protein>
    <recommendedName>
        <fullName evidence="4">Abscission/NoCut checkpoint regulator</fullName>
    </recommendedName>
</protein>
<dbReference type="PANTHER" id="PTHR46603">
    <property type="entry name" value="ABSCISSION/NOCUT CHECKPOINT REGULATOR"/>
    <property type="match status" value="1"/>
</dbReference>
<feature type="region of interest" description="Disordered" evidence="1">
    <location>
        <begin position="48"/>
        <end position="356"/>
    </location>
</feature>
<evidence type="ECO:0000313" key="3">
    <source>
        <dbReference type="Proteomes" id="UP001629113"/>
    </source>
</evidence>
<feature type="compositionally biased region" description="Basic and acidic residues" evidence="1">
    <location>
        <begin position="158"/>
        <end position="193"/>
    </location>
</feature>
<proteinExistence type="predicted"/>
<dbReference type="InterPro" id="IPR044553">
    <property type="entry name" value="Bbox1_ANCHR"/>
</dbReference>
<accession>A0ABR4PFU5</accession>
<organism evidence="2 3">
    <name type="scientific">Phlyctema vagabunda</name>
    <dbReference type="NCBI Taxonomy" id="108571"/>
    <lineage>
        <taxon>Eukaryota</taxon>
        <taxon>Fungi</taxon>
        <taxon>Dikarya</taxon>
        <taxon>Ascomycota</taxon>
        <taxon>Pezizomycotina</taxon>
        <taxon>Leotiomycetes</taxon>
        <taxon>Helotiales</taxon>
        <taxon>Dermateaceae</taxon>
        <taxon>Phlyctema</taxon>
    </lineage>
</organism>
<keyword evidence="3" id="KW-1185">Reference proteome</keyword>
<feature type="compositionally biased region" description="Acidic residues" evidence="1">
    <location>
        <begin position="130"/>
        <end position="139"/>
    </location>
</feature>
<feature type="compositionally biased region" description="Polar residues" evidence="1">
    <location>
        <begin position="260"/>
        <end position="269"/>
    </location>
</feature>
<dbReference type="Pfam" id="PF22586">
    <property type="entry name" value="ANCHR-like_BBOX"/>
    <property type="match status" value="1"/>
</dbReference>
<comment type="caution">
    <text evidence="2">The sequence shown here is derived from an EMBL/GenBank/DDBJ whole genome shotgun (WGS) entry which is preliminary data.</text>
</comment>
<dbReference type="SUPFAM" id="SSF57845">
    <property type="entry name" value="B-box zinc-binding domain"/>
    <property type="match status" value="1"/>
</dbReference>
<evidence type="ECO:0008006" key="4">
    <source>
        <dbReference type="Google" id="ProtNLM"/>
    </source>
</evidence>
<feature type="compositionally biased region" description="Basic and acidic residues" evidence="1">
    <location>
        <begin position="140"/>
        <end position="149"/>
    </location>
</feature>
<gene>
    <name evidence="2" type="ORF">PVAG01_06340</name>
</gene>
<feature type="compositionally biased region" description="Acidic residues" evidence="1">
    <location>
        <begin position="203"/>
        <end position="212"/>
    </location>
</feature>
<feature type="compositionally biased region" description="Basic and acidic residues" evidence="1">
    <location>
        <begin position="278"/>
        <end position="290"/>
    </location>
</feature>
<name>A0ABR4PFU5_9HELO</name>
<sequence length="417" mass="45675">MSDPPSYEQSLLDRLNALKKSSIQLETSKQPKIFTEAQNQETDLSARLRSLRNGSFSASASAAPSPSPSGRKKTAGSPAPKSVTRDRQVRAEAEESDPILTSLQTDDQTLDELLSSLGPEYSWQPTSADGDAEGNEDDREMNKLLREADEVISQARSQDADSRPSQSRENERRGAKKEQEKKTGGEYLTRDLDMSSFNVDKGVDEDDEEEEADSGKKKMLEEEAREAQDIVARMLDEVELERKNNPSPPGPETPSGAEPASSQVQGTSEHASRGGSKSVERDPRADDKDSFTLSSTPRTNPEGEQEQEQDFIAAISTRLAALSSPKPTASGSGLDLPSAPTFQPSQHHAPPPPPTKTLFSDDQIDTWCVICQDDATIKCQGCGGDLYCARCWREGHVGPDVGFEERRHAWVRWRKGG</sequence>
<reference evidence="2 3" key="1">
    <citation type="submission" date="2024-06" db="EMBL/GenBank/DDBJ databases">
        <title>Complete genome of Phlyctema vagabunda strain 19-DSS-EL-015.</title>
        <authorList>
            <person name="Fiorenzani C."/>
        </authorList>
    </citation>
    <scope>NUCLEOTIDE SEQUENCE [LARGE SCALE GENOMIC DNA]</scope>
    <source>
        <strain evidence="2 3">19-DSS-EL-015</strain>
    </source>
</reference>